<organism evidence="1 2">
    <name type="scientific">BD1-7 clade bacterium</name>
    <dbReference type="NCBI Taxonomy" id="2029982"/>
    <lineage>
        <taxon>Bacteria</taxon>
        <taxon>Pseudomonadati</taxon>
        <taxon>Pseudomonadota</taxon>
        <taxon>Gammaproteobacteria</taxon>
        <taxon>Cellvibrionales</taxon>
        <taxon>Spongiibacteraceae</taxon>
        <taxon>BD1-7 clade</taxon>
    </lineage>
</organism>
<proteinExistence type="predicted"/>
<dbReference type="Proteomes" id="UP000441399">
    <property type="component" value="Unassembled WGS sequence"/>
</dbReference>
<reference evidence="1 2" key="1">
    <citation type="submission" date="2019-11" db="EMBL/GenBank/DDBJ databases">
        <authorList>
            <person name="Holert J."/>
        </authorList>
    </citation>
    <scope>NUCLEOTIDE SEQUENCE [LARGE SCALE GENOMIC DNA]</scope>
    <source>
        <strain evidence="1">SB11_3</strain>
    </source>
</reference>
<name>A0A5S9QWF0_9GAMM</name>
<dbReference type="EMBL" id="CACSIO010000056">
    <property type="protein sequence ID" value="CAA0124030.1"/>
    <property type="molecule type" value="Genomic_DNA"/>
</dbReference>
<keyword evidence="2" id="KW-1185">Reference proteome</keyword>
<sequence length="87" mass="9761">MLESGHFGRLNVHQSESFPKSCGCCRATYRDVDAFFKNTRPSGTHQTGLRQASDDDGVIVEAYRNCACGSTLLVFFEDRRETLRPVT</sequence>
<accession>A0A5S9QWF0</accession>
<evidence type="ECO:0000313" key="1">
    <source>
        <dbReference type="EMBL" id="CAA0124030.1"/>
    </source>
</evidence>
<gene>
    <name evidence="1" type="ORF">OPDIPICF_02957</name>
</gene>
<evidence type="ECO:0000313" key="2">
    <source>
        <dbReference type="Proteomes" id="UP000441399"/>
    </source>
</evidence>
<protein>
    <submittedName>
        <fullName evidence="1">Uncharacterized protein</fullName>
    </submittedName>
</protein>
<dbReference type="AlphaFoldDB" id="A0A5S9QWF0"/>